<evidence type="ECO:0000313" key="2">
    <source>
        <dbReference type="EMBL" id="KAG8538356.1"/>
    </source>
</evidence>
<reference evidence="2" key="1">
    <citation type="thesis" date="2020" institute="ProQuest LLC" country="789 East Eisenhower Parkway, Ann Arbor, MI, USA">
        <title>Comparative Genomics and Chromosome Evolution.</title>
        <authorList>
            <person name="Mudd A.B."/>
        </authorList>
    </citation>
    <scope>NUCLEOTIDE SEQUENCE</scope>
    <source>
        <strain evidence="2">237g6f4</strain>
        <tissue evidence="2">Blood</tissue>
    </source>
</reference>
<feature type="transmembrane region" description="Helical" evidence="1">
    <location>
        <begin position="12"/>
        <end position="31"/>
    </location>
</feature>
<organism evidence="2 3">
    <name type="scientific">Engystomops pustulosus</name>
    <name type="common">Tungara frog</name>
    <name type="synonym">Physalaemus pustulosus</name>
    <dbReference type="NCBI Taxonomy" id="76066"/>
    <lineage>
        <taxon>Eukaryota</taxon>
        <taxon>Metazoa</taxon>
        <taxon>Chordata</taxon>
        <taxon>Craniata</taxon>
        <taxon>Vertebrata</taxon>
        <taxon>Euteleostomi</taxon>
        <taxon>Amphibia</taxon>
        <taxon>Batrachia</taxon>
        <taxon>Anura</taxon>
        <taxon>Neobatrachia</taxon>
        <taxon>Hyloidea</taxon>
        <taxon>Leptodactylidae</taxon>
        <taxon>Leiuperinae</taxon>
        <taxon>Engystomops</taxon>
    </lineage>
</organism>
<comment type="caution">
    <text evidence="2">The sequence shown here is derived from an EMBL/GenBank/DDBJ whole genome shotgun (WGS) entry which is preliminary data.</text>
</comment>
<keyword evidence="1" id="KW-0472">Membrane</keyword>
<sequence>MRFEDVLSEVGVFGNFQILTLIILCLPRVILPLHFLLHIFISAVPPHHCTFPNHGNLSKEDLLITNIPQEPDGSFSSCKMFSEPQPQLLLNRSQKMMVNRSLVQSCDQGWDYDSDTFFSTTVTQDGFIYVRLVL</sequence>
<keyword evidence="1" id="KW-0812">Transmembrane</keyword>
<dbReference type="EMBL" id="WNYA01021855">
    <property type="protein sequence ID" value="KAG8538356.1"/>
    <property type="molecule type" value="Genomic_DNA"/>
</dbReference>
<dbReference type="AlphaFoldDB" id="A0AAV6YWI5"/>
<protein>
    <submittedName>
        <fullName evidence="2">Uncharacterized protein</fullName>
    </submittedName>
</protein>
<accession>A0AAV6YWI5</accession>
<name>A0AAV6YWI5_ENGPU</name>
<keyword evidence="1" id="KW-1133">Transmembrane helix</keyword>
<proteinExistence type="predicted"/>
<evidence type="ECO:0000313" key="3">
    <source>
        <dbReference type="Proteomes" id="UP000824782"/>
    </source>
</evidence>
<evidence type="ECO:0000256" key="1">
    <source>
        <dbReference type="SAM" id="Phobius"/>
    </source>
</evidence>
<gene>
    <name evidence="2" type="ORF">GDO81_022794</name>
</gene>
<keyword evidence="3" id="KW-1185">Reference proteome</keyword>
<dbReference type="Proteomes" id="UP000824782">
    <property type="component" value="Unassembled WGS sequence"/>
</dbReference>